<keyword evidence="3" id="KW-1185">Reference proteome</keyword>
<dbReference type="Proteomes" id="UP001176468">
    <property type="component" value="Unassembled WGS sequence"/>
</dbReference>
<proteinExistence type="predicted"/>
<name>A0ABT8ZYV4_9SPHN</name>
<evidence type="ECO:0000259" key="1">
    <source>
        <dbReference type="Pfam" id="PF21834"/>
    </source>
</evidence>
<reference evidence="2" key="1">
    <citation type="submission" date="2023-07" db="EMBL/GenBank/DDBJ databases">
        <authorList>
            <person name="Kim M.K."/>
        </authorList>
    </citation>
    <scope>NUCLEOTIDE SEQUENCE</scope>
    <source>
        <strain evidence="2">CA1-15</strain>
    </source>
</reference>
<dbReference type="Pfam" id="PF21834">
    <property type="entry name" value="DUF6894"/>
    <property type="match status" value="1"/>
</dbReference>
<dbReference type="InterPro" id="IPR054189">
    <property type="entry name" value="DUF6894"/>
</dbReference>
<dbReference type="EMBL" id="JAUQSZ010000003">
    <property type="protein sequence ID" value="MDO7841956.1"/>
    <property type="molecule type" value="Genomic_DNA"/>
</dbReference>
<organism evidence="2 3">
    <name type="scientific">Sphingomonas immobilis</name>
    <dbReference type="NCBI Taxonomy" id="3063997"/>
    <lineage>
        <taxon>Bacteria</taxon>
        <taxon>Pseudomonadati</taxon>
        <taxon>Pseudomonadota</taxon>
        <taxon>Alphaproteobacteria</taxon>
        <taxon>Sphingomonadales</taxon>
        <taxon>Sphingomonadaceae</taxon>
        <taxon>Sphingomonas</taxon>
    </lineage>
</organism>
<comment type="caution">
    <text evidence="2">The sequence shown here is derived from an EMBL/GenBank/DDBJ whole genome shotgun (WGS) entry which is preliminary data.</text>
</comment>
<evidence type="ECO:0000313" key="3">
    <source>
        <dbReference type="Proteomes" id="UP001176468"/>
    </source>
</evidence>
<gene>
    <name evidence="2" type="ORF">Q5H94_06440</name>
</gene>
<evidence type="ECO:0000313" key="2">
    <source>
        <dbReference type="EMBL" id="MDO7841956.1"/>
    </source>
</evidence>
<sequence length="90" mass="10164">MAHYLFHLHEAGAVTPDEQGHDFDDMESARRYAVRSARDIMSGEMRDGCLCLDCFIQVENVDDGTAFTVLFRDAVAISQKDASPHLHRRP</sequence>
<accession>A0ABT8ZYV4</accession>
<dbReference type="RefSeq" id="WP_304560411.1">
    <property type="nucleotide sequence ID" value="NZ_JAUQSZ010000003.1"/>
</dbReference>
<protein>
    <recommendedName>
        <fullName evidence="1">DUF6894 domain-containing protein</fullName>
    </recommendedName>
</protein>
<feature type="domain" description="DUF6894" evidence="1">
    <location>
        <begin position="3"/>
        <end position="71"/>
    </location>
</feature>